<keyword evidence="2" id="KW-1185">Reference proteome</keyword>
<proteinExistence type="predicted"/>
<evidence type="ECO:0000313" key="2">
    <source>
        <dbReference type="Proteomes" id="UP000070700"/>
    </source>
</evidence>
<dbReference type="EMBL" id="KQ947424">
    <property type="protein sequence ID" value="KUJ12613.1"/>
    <property type="molecule type" value="Genomic_DNA"/>
</dbReference>
<dbReference type="Proteomes" id="UP000070700">
    <property type="component" value="Unassembled WGS sequence"/>
</dbReference>
<protein>
    <submittedName>
        <fullName evidence="1">Uncharacterized protein</fullName>
    </submittedName>
</protein>
<evidence type="ECO:0000313" key="1">
    <source>
        <dbReference type="EMBL" id="KUJ12613.1"/>
    </source>
</evidence>
<gene>
    <name evidence="1" type="ORF">LY89DRAFT_722180</name>
</gene>
<dbReference type="AlphaFoldDB" id="A0A194WXA7"/>
<dbReference type="OrthoDB" id="3532798at2759"/>
<organism evidence="1 2">
    <name type="scientific">Mollisia scopiformis</name>
    <name type="common">Conifer needle endophyte fungus</name>
    <name type="synonym">Phialocephala scopiformis</name>
    <dbReference type="NCBI Taxonomy" id="149040"/>
    <lineage>
        <taxon>Eukaryota</taxon>
        <taxon>Fungi</taxon>
        <taxon>Dikarya</taxon>
        <taxon>Ascomycota</taxon>
        <taxon>Pezizomycotina</taxon>
        <taxon>Leotiomycetes</taxon>
        <taxon>Helotiales</taxon>
        <taxon>Mollisiaceae</taxon>
        <taxon>Mollisia</taxon>
    </lineage>
</organism>
<name>A0A194WXA7_MOLSC</name>
<dbReference type="InParanoid" id="A0A194WXA7"/>
<dbReference type="KEGG" id="psco:LY89DRAFT_722180"/>
<dbReference type="GeneID" id="28828437"/>
<accession>A0A194WXA7</accession>
<dbReference type="RefSeq" id="XP_018066968.1">
    <property type="nucleotide sequence ID" value="XM_018218711.1"/>
</dbReference>
<sequence>MGFDEDKSLKLSRLFNMTTITPPTTSYKPLSELTLSLPNTLSFKAFTSHGRDVAFHSYANEPPLFTIEVPDSYPSPVRLLLRSPEKATLANCEPAHTPGSRPERWELVIPSETYQHMGTEGKGKVTGEIQQLNAESRTVMEKIGKDTYQVAALWLTQSHYQTSAPKMPLQTTYRWQKQEQQSAASTTFSNPDWKLTNPTTGEVHAVFFERWSATERGQMQFRRSFGREWELTVVLSVGMIVEEGRRRKRTRGNFAMGFAKGHGGASF</sequence>
<reference evidence="1 2" key="1">
    <citation type="submission" date="2015-10" db="EMBL/GenBank/DDBJ databases">
        <title>Full genome of DAOMC 229536 Phialocephala scopiformis, a fungal endophyte of spruce producing the potent anti-insectan compound rugulosin.</title>
        <authorList>
            <consortium name="DOE Joint Genome Institute"/>
            <person name="Walker A.K."/>
            <person name="Frasz S.L."/>
            <person name="Seifert K.A."/>
            <person name="Miller J.D."/>
            <person name="Mondo S.J."/>
            <person name="Labutti K."/>
            <person name="Lipzen A."/>
            <person name="Dockter R."/>
            <person name="Kennedy M."/>
            <person name="Grigoriev I.V."/>
            <person name="Spatafora J.W."/>
        </authorList>
    </citation>
    <scope>NUCLEOTIDE SEQUENCE [LARGE SCALE GENOMIC DNA]</scope>
    <source>
        <strain evidence="1 2">CBS 120377</strain>
    </source>
</reference>